<feature type="transmembrane region" description="Helical" evidence="7">
    <location>
        <begin position="121"/>
        <end position="143"/>
    </location>
</feature>
<feature type="compositionally biased region" description="Polar residues" evidence="6">
    <location>
        <begin position="15"/>
        <end position="28"/>
    </location>
</feature>
<evidence type="ECO:0000256" key="4">
    <source>
        <dbReference type="ARBA" id="ARBA00022989"/>
    </source>
</evidence>
<dbReference type="Gene3D" id="1.20.1720.10">
    <property type="entry name" value="Multidrug resistance protein D"/>
    <property type="match status" value="1"/>
</dbReference>
<feature type="transmembrane region" description="Helical" evidence="7">
    <location>
        <begin position="280"/>
        <end position="302"/>
    </location>
</feature>
<reference evidence="8 9" key="1">
    <citation type="journal article" date="2011" name="Proc. Natl. Acad. Sci. U.S.A.">
        <title>Genome and transcriptome analyses of the mountain pine beetle-fungal symbiont Grosmannia clavigera, a lodgepole pine pathogen.</title>
        <authorList>
            <person name="DiGuistini S."/>
            <person name="Wang Y."/>
            <person name="Liao N.Y."/>
            <person name="Taylor G."/>
            <person name="Tanguay P."/>
            <person name="Feau N."/>
            <person name="Henrissat B."/>
            <person name="Chan S.K."/>
            <person name="Hesse-Orce U."/>
            <person name="Alamouti S.M."/>
            <person name="Tsui C.K.M."/>
            <person name="Docking R.T."/>
            <person name="Levasseur A."/>
            <person name="Haridas S."/>
            <person name="Robertson G."/>
            <person name="Birol I."/>
            <person name="Holt R.A."/>
            <person name="Marra M.A."/>
            <person name="Hamelin R.C."/>
            <person name="Hirst M."/>
            <person name="Jones S.J.M."/>
            <person name="Bohlmann J."/>
            <person name="Breuil C."/>
        </authorList>
    </citation>
    <scope>NUCLEOTIDE SEQUENCE [LARGE SCALE GENOMIC DNA]</scope>
    <source>
        <strain evidence="9">kw1407 / UAMH 11150</strain>
    </source>
</reference>
<dbReference type="GO" id="GO:0022857">
    <property type="term" value="F:transmembrane transporter activity"/>
    <property type="evidence" value="ECO:0007669"/>
    <property type="project" value="InterPro"/>
</dbReference>
<protein>
    <submittedName>
        <fullName evidence="8">Major facilitator superfamily transporter</fullName>
    </submittedName>
</protein>
<dbReference type="PANTHER" id="PTHR23502:SF68">
    <property type="entry name" value="MULTIDRUG TRANSPORTER, PUTATIVE (AFU_ORTHOLOGUE AFUA_3G01120)-RELATED"/>
    <property type="match status" value="1"/>
</dbReference>
<evidence type="ECO:0000313" key="8">
    <source>
        <dbReference type="EMBL" id="EFX06117.1"/>
    </source>
</evidence>
<feature type="compositionally biased region" description="Basic and acidic residues" evidence="6">
    <location>
        <begin position="1"/>
        <end position="11"/>
    </location>
</feature>
<accession>F0XAP8</accession>
<dbReference type="STRING" id="655863.F0XAP8"/>
<dbReference type="PANTHER" id="PTHR23502">
    <property type="entry name" value="MAJOR FACILITATOR SUPERFAMILY"/>
    <property type="match status" value="1"/>
</dbReference>
<feature type="transmembrane region" description="Helical" evidence="7">
    <location>
        <begin position="504"/>
        <end position="525"/>
    </location>
</feature>
<gene>
    <name evidence="8" type="ORF">CMQ_4186</name>
</gene>
<dbReference type="InParanoid" id="F0XAP8"/>
<dbReference type="eggNOG" id="KOG0255">
    <property type="taxonomic scope" value="Eukaryota"/>
</dbReference>
<comment type="subcellular location">
    <subcellularLocation>
        <location evidence="1">Membrane</location>
        <topology evidence="1">Multi-pass membrane protein</topology>
    </subcellularLocation>
</comment>
<dbReference type="Pfam" id="PF07690">
    <property type="entry name" value="MFS_1"/>
    <property type="match status" value="1"/>
</dbReference>
<keyword evidence="3 7" id="KW-0812">Transmembrane</keyword>
<evidence type="ECO:0000256" key="7">
    <source>
        <dbReference type="SAM" id="Phobius"/>
    </source>
</evidence>
<dbReference type="InterPro" id="IPR011701">
    <property type="entry name" value="MFS"/>
</dbReference>
<feature type="transmembrane region" description="Helical" evidence="7">
    <location>
        <begin position="155"/>
        <end position="177"/>
    </location>
</feature>
<name>F0XAP8_GROCL</name>
<dbReference type="OrthoDB" id="5215911at2759"/>
<feature type="transmembrane region" description="Helical" evidence="7">
    <location>
        <begin position="422"/>
        <end position="445"/>
    </location>
</feature>
<sequence length="669" mass="70537">MDGAEHVDHRAASPTADTARTDSPTQQPKAVLTIRVPEPPPRALSRLQRLPTQAARSTRASSFASVATTVRRPIKYGQVRRGGSRQNQQQQQPQMVAVELVPQPSDDDDDPLNWPTWKKELGYWTLLLAAATAGVSKTALVSVGSQLAVAYSVSYTAVAALTGVPLMVSALSGLAAASTTRVCGRRPAYLASAVLLLVGVAWNAAAVAPGADSPAQCMAARVLQGLSWGAFDTLVLGSIHDTYFEHQVPVRLAVYDIVVVGATWGGPLLGGVASSHGGGVVVQFDVLSVFASIVLLLVALAVPETLFDRSFYLINRPASAASSAWSEKALPPRPRMTLSAETAADYLRTMQPWAYRQRSRARGMSRSVSGQLLQPVRAMVAPTTVLLVALSLLPVGALWGLALSLSLLFAPEPLVLTPESRGALMVAPWLLASVVVALVSATHVWPQPWQQWRRRMVAEGLRTVQNMAVMRRMLERLSGGSNDHSSSPGTAGFPGTSCRSPATVLMLVGGGSLLAVAGLLAFGLYVSSGMSSGRSADDDVDYARLSFGAVSFVLGLLAAGTYVVDAAVRPMVRRSTQFTSCSLAVAQRNTADMCAGVGLWRTLAAGAFVIGMPSAVWAWDLLRATSIGVSAAQLLVVAAVFAVWSLAGEAVWRLDGRVMLCLAPADDPA</sequence>
<keyword evidence="5 7" id="KW-0472">Membrane</keyword>
<dbReference type="GeneID" id="25977369"/>
<dbReference type="Proteomes" id="UP000007796">
    <property type="component" value="Unassembled WGS sequence"/>
</dbReference>
<dbReference type="SUPFAM" id="SSF103473">
    <property type="entry name" value="MFS general substrate transporter"/>
    <property type="match status" value="1"/>
</dbReference>
<evidence type="ECO:0000256" key="5">
    <source>
        <dbReference type="ARBA" id="ARBA00023136"/>
    </source>
</evidence>
<evidence type="ECO:0000313" key="9">
    <source>
        <dbReference type="Proteomes" id="UP000007796"/>
    </source>
</evidence>
<feature type="transmembrane region" description="Helical" evidence="7">
    <location>
        <begin position="385"/>
        <end position="410"/>
    </location>
</feature>
<dbReference type="EMBL" id="GL629735">
    <property type="protein sequence ID" value="EFX06117.1"/>
    <property type="molecule type" value="Genomic_DNA"/>
</dbReference>
<evidence type="ECO:0000256" key="3">
    <source>
        <dbReference type="ARBA" id="ARBA00022692"/>
    </source>
</evidence>
<dbReference type="RefSeq" id="XP_014175599.1">
    <property type="nucleotide sequence ID" value="XM_014320124.1"/>
</dbReference>
<dbReference type="HOGENOM" id="CLU_024939_0_0_1"/>
<feature type="compositionally biased region" description="Low complexity" evidence="6">
    <location>
        <begin position="54"/>
        <end position="94"/>
    </location>
</feature>
<proteinExistence type="inferred from homology"/>
<feature type="transmembrane region" description="Helical" evidence="7">
    <location>
        <begin position="189"/>
        <end position="210"/>
    </location>
</feature>
<keyword evidence="4 7" id="KW-1133">Transmembrane helix</keyword>
<dbReference type="GO" id="GO:0016020">
    <property type="term" value="C:membrane"/>
    <property type="evidence" value="ECO:0007669"/>
    <property type="project" value="UniProtKB-SubCell"/>
</dbReference>
<evidence type="ECO:0000256" key="2">
    <source>
        <dbReference type="ARBA" id="ARBA00008335"/>
    </source>
</evidence>
<evidence type="ECO:0000256" key="6">
    <source>
        <dbReference type="SAM" id="MobiDB-lite"/>
    </source>
</evidence>
<comment type="similarity">
    <text evidence="2">Belongs to the major facilitator superfamily.</text>
</comment>
<keyword evidence="9" id="KW-1185">Reference proteome</keyword>
<feature type="transmembrane region" description="Helical" evidence="7">
    <location>
        <begin position="598"/>
        <end position="619"/>
    </location>
</feature>
<organism evidence="9">
    <name type="scientific">Grosmannia clavigera (strain kw1407 / UAMH 11150)</name>
    <name type="common">Blue stain fungus</name>
    <name type="synonym">Graphiocladiella clavigera</name>
    <dbReference type="NCBI Taxonomy" id="655863"/>
    <lineage>
        <taxon>Eukaryota</taxon>
        <taxon>Fungi</taxon>
        <taxon>Dikarya</taxon>
        <taxon>Ascomycota</taxon>
        <taxon>Pezizomycotina</taxon>
        <taxon>Sordariomycetes</taxon>
        <taxon>Sordariomycetidae</taxon>
        <taxon>Ophiostomatales</taxon>
        <taxon>Ophiostomataceae</taxon>
        <taxon>Leptographium</taxon>
    </lineage>
</organism>
<feature type="transmembrane region" description="Helical" evidence="7">
    <location>
        <begin position="631"/>
        <end position="652"/>
    </location>
</feature>
<evidence type="ECO:0000256" key="1">
    <source>
        <dbReference type="ARBA" id="ARBA00004141"/>
    </source>
</evidence>
<feature type="region of interest" description="Disordered" evidence="6">
    <location>
        <begin position="1"/>
        <end position="95"/>
    </location>
</feature>
<dbReference type="AlphaFoldDB" id="F0XAP8"/>
<feature type="transmembrane region" description="Helical" evidence="7">
    <location>
        <begin position="545"/>
        <end position="564"/>
    </location>
</feature>
<dbReference type="InterPro" id="IPR036259">
    <property type="entry name" value="MFS_trans_sf"/>
</dbReference>